<keyword evidence="7" id="KW-1185">Reference proteome</keyword>
<dbReference type="InterPro" id="IPR037873">
    <property type="entry name" value="BamE-like"/>
</dbReference>
<dbReference type="PROSITE" id="PS51257">
    <property type="entry name" value="PROKAR_LIPOPROTEIN"/>
    <property type="match status" value="1"/>
</dbReference>
<organism evidence="6 7">
    <name type="scientific">Piscinibacterium candidicorallinum</name>
    <dbReference type="NCBI Taxonomy" id="1793872"/>
    <lineage>
        <taxon>Bacteria</taxon>
        <taxon>Pseudomonadati</taxon>
        <taxon>Pseudomonadota</taxon>
        <taxon>Betaproteobacteria</taxon>
        <taxon>Burkholderiales</taxon>
        <taxon>Piscinibacterium</taxon>
    </lineage>
</organism>
<comment type="function">
    <text evidence="4">Part of the outer membrane protein assembly complex, which is involved in assembly and insertion of beta-barrel proteins into the outer membrane.</text>
</comment>
<dbReference type="InterPro" id="IPR007450">
    <property type="entry name" value="BamE_dom"/>
</dbReference>
<reference evidence="7" key="1">
    <citation type="journal article" date="2019" name="Int. J. Syst. Evol. Microbiol.">
        <title>The Global Catalogue of Microorganisms (GCM) 10K type strain sequencing project: providing services to taxonomists for standard genome sequencing and annotation.</title>
        <authorList>
            <consortium name="The Broad Institute Genomics Platform"/>
            <consortium name="The Broad Institute Genome Sequencing Center for Infectious Disease"/>
            <person name="Wu L."/>
            <person name="Ma J."/>
        </authorList>
    </citation>
    <scope>NUCLEOTIDE SEQUENCE [LARGE SCALE GENOMIC DNA]</scope>
    <source>
        <strain evidence="7">KCTC 52168</strain>
    </source>
</reference>
<comment type="subunit">
    <text evidence="4">Part of the Bam complex.</text>
</comment>
<evidence type="ECO:0000256" key="3">
    <source>
        <dbReference type="ARBA" id="ARBA00023237"/>
    </source>
</evidence>
<evidence type="ECO:0000259" key="5">
    <source>
        <dbReference type="Pfam" id="PF04355"/>
    </source>
</evidence>
<keyword evidence="4" id="KW-0449">Lipoprotein</keyword>
<evidence type="ECO:0000256" key="2">
    <source>
        <dbReference type="ARBA" id="ARBA00023136"/>
    </source>
</evidence>
<dbReference type="PANTHER" id="PTHR37482:SF1">
    <property type="entry name" value="OUTER MEMBRANE PROTEIN ASSEMBLY FACTOR BAME"/>
    <property type="match status" value="1"/>
</dbReference>
<proteinExistence type="inferred from homology"/>
<dbReference type="PANTHER" id="PTHR37482">
    <property type="entry name" value="OUTER MEMBRANE PROTEIN ASSEMBLY FACTOR BAME"/>
    <property type="match status" value="1"/>
</dbReference>
<evidence type="ECO:0000313" key="6">
    <source>
        <dbReference type="EMBL" id="MFC3147340.1"/>
    </source>
</evidence>
<comment type="caution">
    <text evidence="6">The sequence shown here is derived from an EMBL/GenBank/DDBJ whole genome shotgun (WGS) entry which is preliminary data.</text>
</comment>
<evidence type="ECO:0000256" key="4">
    <source>
        <dbReference type="HAMAP-Rule" id="MF_00925"/>
    </source>
</evidence>
<comment type="similarity">
    <text evidence="4">Belongs to the BamE family.</text>
</comment>
<evidence type="ECO:0000313" key="7">
    <source>
        <dbReference type="Proteomes" id="UP001595556"/>
    </source>
</evidence>
<accession>A0ABV7H4F4</accession>
<dbReference type="Pfam" id="PF04355">
    <property type="entry name" value="BamE"/>
    <property type="match status" value="1"/>
</dbReference>
<dbReference type="EMBL" id="JBHRTI010000003">
    <property type="protein sequence ID" value="MFC3147340.1"/>
    <property type="molecule type" value="Genomic_DNA"/>
</dbReference>
<comment type="subcellular location">
    <subcellularLocation>
        <location evidence="4">Cell outer membrane</location>
        <topology evidence="4">Lipid-anchor</topology>
    </subcellularLocation>
</comment>
<protein>
    <recommendedName>
        <fullName evidence="4">Outer membrane protein assembly factor BamE</fullName>
    </recommendedName>
</protein>
<gene>
    <name evidence="4" type="primary">bamE</name>
    <name evidence="6" type="ORF">ACFOEN_06775</name>
</gene>
<dbReference type="InterPro" id="IPR026592">
    <property type="entry name" value="BamE"/>
</dbReference>
<dbReference type="Gene3D" id="3.30.1450.10">
    <property type="match status" value="1"/>
</dbReference>
<sequence length="124" mass="13664">MSSALRFLSFIAAGFVLVLATGCSVYRPDIQQGNLITSEQVAQLKEGMTRLQVQALLGSPLLRSDLHANRWDYGFAMRKRGEVTEMRRFTLFFDGDRLIKWQGDPQPTATEALKISALSAAAGA</sequence>
<feature type="domain" description="Outer membrane protein assembly factor BamE" evidence="5">
    <location>
        <begin position="33"/>
        <end position="102"/>
    </location>
</feature>
<name>A0ABV7H4F4_9BURK</name>
<keyword evidence="3 4" id="KW-0998">Cell outer membrane</keyword>
<keyword evidence="1 4" id="KW-0732">Signal</keyword>
<evidence type="ECO:0000256" key="1">
    <source>
        <dbReference type="ARBA" id="ARBA00022729"/>
    </source>
</evidence>
<keyword evidence="4" id="KW-0564">Palmitate</keyword>
<dbReference type="Proteomes" id="UP001595556">
    <property type="component" value="Unassembled WGS sequence"/>
</dbReference>
<keyword evidence="2 4" id="KW-0472">Membrane</keyword>
<dbReference type="RefSeq" id="WP_377302271.1">
    <property type="nucleotide sequence ID" value="NZ_CP180191.1"/>
</dbReference>
<dbReference type="HAMAP" id="MF_00925">
    <property type="entry name" value="OM_assembly_BamE"/>
    <property type="match status" value="1"/>
</dbReference>